<dbReference type="GO" id="GO:0003756">
    <property type="term" value="F:protein disulfide isomerase activity"/>
    <property type="evidence" value="ECO:0007669"/>
    <property type="project" value="UniProtKB-EC"/>
</dbReference>
<accession>A0AAD5URE9</accession>
<evidence type="ECO:0000256" key="4">
    <source>
        <dbReference type="ARBA" id="ARBA00022729"/>
    </source>
</evidence>
<evidence type="ECO:0000313" key="14">
    <source>
        <dbReference type="Proteomes" id="UP001212997"/>
    </source>
</evidence>
<organism evidence="13 14">
    <name type="scientific">Meripilus lineatus</name>
    <dbReference type="NCBI Taxonomy" id="2056292"/>
    <lineage>
        <taxon>Eukaryota</taxon>
        <taxon>Fungi</taxon>
        <taxon>Dikarya</taxon>
        <taxon>Basidiomycota</taxon>
        <taxon>Agaricomycotina</taxon>
        <taxon>Agaricomycetes</taxon>
        <taxon>Polyporales</taxon>
        <taxon>Meripilaceae</taxon>
        <taxon>Meripilus</taxon>
    </lineage>
</organism>
<dbReference type="PANTHER" id="PTHR45672:SF11">
    <property type="entry name" value="PROTEIN DISULFIDE-ISOMERASE C17H9.14C"/>
    <property type="match status" value="1"/>
</dbReference>
<keyword evidence="6" id="KW-1015">Disulfide bond</keyword>
<dbReference type="InterPro" id="IPR036356">
    <property type="entry name" value="ERp29_C_sf"/>
</dbReference>
<keyword evidence="4 11" id="KW-0732">Signal</keyword>
<dbReference type="CDD" id="cd00238">
    <property type="entry name" value="ERp29c"/>
    <property type="match status" value="1"/>
</dbReference>
<dbReference type="InterPro" id="IPR013766">
    <property type="entry name" value="Thioredoxin_domain"/>
</dbReference>
<dbReference type="InterPro" id="IPR036249">
    <property type="entry name" value="Thioredoxin-like_sf"/>
</dbReference>
<dbReference type="Gene3D" id="1.20.1150.12">
    <property type="entry name" value="Endoplasmic reticulum resident protein 29, C-terminal domain"/>
    <property type="match status" value="1"/>
</dbReference>
<dbReference type="InterPro" id="IPR051063">
    <property type="entry name" value="PDI"/>
</dbReference>
<comment type="similarity">
    <text evidence="2 9">Belongs to the protein disulfide isomerase family.</text>
</comment>
<dbReference type="EC" id="5.3.4.1" evidence="3"/>
<keyword evidence="7" id="KW-0413">Isomerase</keyword>
<evidence type="ECO:0000256" key="9">
    <source>
        <dbReference type="RuleBase" id="RU004208"/>
    </source>
</evidence>
<evidence type="ECO:0000256" key="7">
    <source>
        <dbReference type="ARBA" id="ARBA00023235"/>
    </source>
</evidence>
<evidence type="ECO:0000256" key="2">
    <source>
        <dbReference type="ARBA" id="ARBA00006347"/>
    </source>
</evidence>
<dbReference type="FunFam" id="3.40.30.10:FF:000032">
    <property type="entry name" value="Protein disulfide-isomerase A6 homolog"/>
    <property type="match status" value="1"/>
</dbReference>
<evidence type="ECO:0000256" key="10">
    <source>
        <dbReference type="SAM" id="Coils"/>
    </source>
</evidence>
<gene>
    <name evidence="13" type="ORF">NLI96_g12540</name>
</gene>
<dbReference type="Pfam" id="PF00085">
    <property type="entry name" value="Thioredoxin"/>
    <property type="match status" value="2"/>
</dbReference>
<protein>
    <recommendedName>
        <fullName evidence="3">protein disulfide-isomerase</fullName>
        <ecNumber evidence="3">5.3.4.1</ecNumber>
    </recommendedName>
</protein>
<evidence type="ECO:0000256" key="8">
    <source>
        <dbReference type="ARBA" id="ARBA00023284"/>
    </source>
</evidence>
<dbReference type="InterPro" id="IPR011679">
    <property type="entry name" value="ERp29_C"/>
</dbReference>
<dbReference type="PANTHER" id="PTHR45672">
    <property type="entry name" value="PROTEIN DISULFIDE-ISOMERASE C17H9.14C-RELATED"/>
    <property type="match status" value="1"/>
</dbReference>
<dbReference type="SUPFAM" id="SSF47933">
    <property type="entry name" value="ERP29 C domain-like"/>
    <property type="match status" value="1"/>
</dbReference>
<dbReference type="CDD" id="cd02998">
    <property type="entry name" value="PDI_a_ERp38"/>
    <property type="match status" value="2"/>
</dbReference>
<dbReference type="PROSITE" id="PS51352">
    <property type="entry name" value="THIOREDOXIN_2"/>
    <property type="match status" value="2"/>
</dbReference>
<evidence type="ECO:0000313" key="13">
    <source>
        <dbReference type="EMBL" id="KAJ3474292.1"/>
    </source>
</evidence>
<dbReference type="PROSITE" id="PS00194">
    <property type="entry name" value="THIOREDOXIN_1"/>
    <property type="match status" value="2"/>
</dbReference>
<keyword evidence="8" id="KW-0676">Redox-active center</keyword>
<dbReference type="Pfam" id="PF07749">
    <property type="entry name" value="ERp29"/>
    <property type="match status" value="1"/>
</dbReference>
<evidence type="ECO:0000256" key="1">
    <source>
        <dbReference type="ARBA" id="ARBA00001182"/>
    </source>
</evidence>
<evidence type="ECO:0000256" key="11">
    <source>
        <dbReference type="SAM" id="SignalP"/>
    </source>
</evidence>
<dbReference type="NCBIfam" id="TIGR01126">
    <property type="entry name" value="pdi_dom"/>
    <property type="match status" value="2"/>
</dbReference>
<dbReference type="AlphaFoldDB" id="A0AAD5URE9"/>
<comment type="catalytic activity">
    <reaction evidence="1">
        <text>Catalyzes the rearrangement of -S-S- bonds in proteins.</text>
        <dbReference type="EC" id="5.3.4.1"/>
    </reaction>
</comment>
<keyword evidence="10" id="KW-0175">Coiled coil</keyword>
<keyword evidence="5" id="KW-0677">Repeat</keyword>
<dbReference type="Gene3D" id="3.40.30.10">
    <property type="entry name" value="Glutaredoxin"/>
    <property type="match status" value="2"/>
</dbReference>
<keyword evidence="14" id="KW-1185">Reference proteome</keyword>
<dbReference type="InterPro" id="IPR005788">
    <property type="entry name" value="PDI_thioredoxin-like_dom"/>
</dbReference>
<reference evidence="13" key="1">
    <citation type="submission" date="2022-07" db="EMBL/GenBank/DDBJ databases">
        <title>Genome Sequence of Physisporinus lineatus.</title>
        <authorList>
            <person name="Buettner E."/>
        </authorList>
    </citation>
    <scope>NUCLEOTIDE SEQUENCE</scope>
    <source>
        <strain evidence="13">VT162</strain>
    </source>
</reference>
<dbReference type="EMBL" id="JANAWD010001098">
    <property type="protein sequence ID" value="KAJ3474292.1"/>
    <property type="molecule type" value="Genomic_DNA"/>
</dbReference>
<dbReference type="GO" id="GO:0006457">
    <property type="term" value="P:protein folding"/>
    <property type="evidence" value="ECO:0007669"/>
    <property type="project" value="TreeGrafter"/>
</dbReference>
<feature type="domain" description="Thioredoxin" evidence="12">
    <location>
        <begin position="134"/>
        <end position="252"/>
    </location>
</feature>
<feature type="coiled-coil region" evidence="10">
    <location>
        <begin position="349"/>
        <end position="380"/>
    </location>
</feature>
<name>A0AAD5URE9_9APHY</name>
<feature type="domain" description="Thioredoxin" evidence="12">
    <location>
        <begin position="3"/>
        <end position="130"/>
    </location>
</feature>
<sequence length="381" mass="41411">MKYSFALFAAIVSLGSALASNVIDLTPDNFDEVIGKGKPALVEFFAPWCGHCKNLAPTYEQLADAFSHAKDKVVIAKVDADGVGKPLGSKYGVSGFPTLKWFGADGGEPEKYEGGRELNDLAGFITKKSGVKSNIKPPPPPAFKILDVHNFDEVALDDDKDVLVTFTAPWCGHCKRLKPIYEEVAKAFAPESKCVVANVDADAAPNRPLGEKYGVQGFPTIKFFPKGTKEPVLYDGERSEAAFVSFLNEKCGTQRAIGGGLNEEAGRLPEFDSLASKFFEATASARQTIFKDASALAQNVGPAAKHYLRVMEKVVNGSEEYLAKESKRLSSILSKRSLSAQKLDEIKIKHNILSAFKRAEEKLEEVVEEAEDAIKRATAEL</sequence>
<proteinExistence type="inferred from homology"/>
<evidence type="ECO:0000256" key="5">
    <source>
        <dbReference type="ARBA" id="ARBA00022737"/>
    </source>
</evidence>
<evidence type="ECO:0000259" key="12">
    <source>
        <dbReference type="PROSITE" id="PS51352"/>
    </source>
</evidence>
<dbReference type="GO" id="GO:0005783">
    <property type="term" value="C:endoplasmic reticulum"/>
    <property type="evidence" value="ECO:0007669"/>
    <property type="project" value="InterPro"/>
</dbReference>
<feature type="signal peptide" evidence="11">
    <location>
        <begin position="1"/>
        <end position="19"/>
    </location>
</feature>
<dbReference type="InterPro" id="IPR017937">
    <property type="entry name" value="Thioredoxin_CS"/>
</dbReference>
<dbReference type="Proteomes" id="UP001212997">
    <property type="component" value="Unassembled WGS sequence"/>
</dbReference>
<dbReference type="SUPFAM" id="SSF52833">
    <property type="entry name" value="Thioredoxin-like"/>
    <property type="match status" value="2"/>
</dbReference>
<evidence type="ECO:0000256" key="3">
    <source>
        <dbReference type="ARBA" id="ARBA00012723"/>
    </source>
</evidence>
<dbReference type="PRINTS" id="PR00421">
    <property type="entry name" value="THIOREDOXIN"/>
</dbReference>
<comment type="caution">
    <text evidence="13">The sequence shown here is derived from an EMBL/GenBank/DDBJ whole genome shotgun (WGS) entry which is preliminary data.</text>
</comment>
<evidence type="ECO:0000256" key="6">
    <source>
        <dbReference type="ARBA" id="ARBA00023157"/>
    </source>
</evidence>
<feature type="chain" id="PRO_5042085255" description="protein disulfide-isomerase" evidence="11">
    <location>
        <begin position="20"/>
        <end position="381"/>
    </location>
</feature>